<dbReference type="InterPro" id="IPR050710">
    <property type="entry name" value="Band7/mec-2_domain"/>
</dbReference>
<comment type="subcellular location">
    <subcellularLocation>
        <location evidence="1">Membrane</location>
        <topology evidence="1">Single-pass membrane protein</topology>
    </subcellularLocation>
</comment>
<dbReference type="STRING" id="555875.SAMN04488124_0149"/>
<keyword evidence="4 5" id="KW-1133">Transmembrane helix</keyword>
<comment type="similarity">
    <text evidence="2">Belongs to the band 7/mec-2 family.</text>
</comment>
<dbReference type="FunFam" id="3.30.479.30:FF:000004">
    <property type="entry name" value="Putative membrane protease family, stomatin"/>
    <property type="match status" value="1"/>
</dbReference>
<evidence type="ECO:0000259" key="6">
    <source>
        <dbReference type="SMART" id="SM00244"/>
    </source>
</evidence>
<dbReference type="PRINTS" id="PR00721">
    <property type="entry name" value="STOMATIN"/>
</dbReference>
<dbReference type="PANTHER" id="PTHR43327:SF10">
    <property type="entry name" value="STOMATIN-LIKE PROTEIN 2, MITOCHONDRIAL"/>
    <property type="match status" value="1"/>
</dbReference>
<dbReference type="RefSeq" id="WP_089875827.1">
    <property type="nucleotide sequence ID" value="NZ_FOYS01000001.1"/>
</dbReference>
<reference evidence="8" key="1">
    <citation type="submission" date="2016-10" db="EMBL/GenBank/DDBJ databases">
        <authorList>
            <person name="Varghese N."/>
            <person name="Submissions S."/>
        </authorList>
    </citation>
    <scope>NUCLEOTIDE SEQUENCE [LARGE SCALE GENOMIC DNA]</scope>
    <source>
        <strain evidence="8">CGMCC 1.8711</strain>
    </source>
</reference>
<dbReference type="Proteomes" id="UP000243250">
    <property type="component" value="Unassembled WGS sequence"/>
</dbReference>
<evidence type="ECO:0000256" key="4">
    <source>
        <dbReference type="ARBA" id="ARBA00022989"/>
    </source>
</evidence>
<proteinExistence type="inferred from homology"/>
<evidence type="ECO:0000256" key="2">
    <source>
        <dbReference type="ARBA" id="ARBA00008164"/>
    </source>
</evidence>
<evidence type="ECO:0000313" key="7">
    <source>
        <dbReference type="EMBL" id="SFR32590.1"/>
    </source>
</evidence>
<feature type="transmembrane region" description="Helical" evidence="5">
    <location>
        <begin position="20"/>
        <end position="39"/>
    </location>
</feature>
<protein>
    <submittedName>
        <fullName evidence="7">SPFH domain, Band 7 family protein</fullName>
    </submittedName>
</protein>
<keyword evidence="5" id="KW-0472">Membrane</keyword>
<dbReference type="GO" id="GO:0005886">
    <property type="term" value="C:plasma membrane"/>
    <property type="evidence" value="ECO:0007669"/>
    <property type="project" value="UniProtKB-ARBA"/>
</dbReference>
<accession>A0A1I6FRK6</accession>
<dbReference type="GO" id="GO:0098552">
    <property type="term" value="C:side of membrane"/>
    <property type="evidence" value="ECO:0007669"/>
    <property type="project" value="UniProtKB-ARBA"/>
</dbReference>
<organism evidence="7 8">
    <name type="scientific">Halogeometricum limi</name>
    <dbReference type="NCBI Taxonomy" id="555875"/>
    <lineage>
        <taxon>Archaea</taxon>
        <taxon>Methanobacteriati</taxon>
        <taxon>Methanobacteriota</taxon>
        <taxon>Stenosarchaea group</taxon>
        <taxon>Halobacteria</taxon>
        <taxon>Halobacteriales</taxon>
        <taxon>Haloferacaceae</taxon>
        <taxon>Halogeometricum</taxon>
    </lineage>
</organism>
<name>A0A1I6FRK6_9EURY</name>
<keyword evidence="8" id="KW-1185">Reference proteome</keyword>
<dbReference type="InterPro" id="IPR036013">
    <property type="entry name" value="Band_7/SPFH_dom_sf"/>
</dbReference>
<dbReference type="EMBL" id="FOYS01000001">
    <property type="protein sequence ID" value="SFR32590.1"/>
    <property type="molecule type" value="Genomic_DNA"/>
</dbReference>
<evidence type="ECO:0000313" key="8">
    <source>
        <dbReference type="Proteomes" id="UP000243250"/>
    </source>
</evidence>
<dbReference type="InterPro" id="IPR001107">
    <property type="entry name" value="Band_7"/>
</dbReference>
<dbReference type="PANTHER" id="PTHR43327">
    <property type="entry name" value="STOMATIN-LIKE PROTEIN 2, MITOCHONDRIAL"/>
    <property type="match status" value="1"/>
</dbReference>
<dbReference type="AlphaFoldDB" id="A0A1I6FRK6"/>
<sequence>MANLFRELGRLSASGPPDWVVTAFGLVFGLLVTLAVVGFDPVTLVGVLLAVLLVATVLSTVEIVNAYEKRPLTVFGEYRKLLEPGLNLVPPFVSKTYPFDMRTQTMNVPSQEAITEDNSPVTADAVVYIRVRDAKKAFLEVDDYRTAVSFLAQTSLRAVIGDMELDETLSRRDEINRRIHSQLDEPTSEWGVEVESVEVSEVKPSAGVENAMEQQTAAERRRRAMILEAQGERRSAVERAEGEKQSNIIRAQGEKQSQILEAQGDAISTVLRAKSAESMGERAIVDKGLETLRRIGDSPSTKYVLPQELTSLLGRYGRQLSDSDVQESAALESRDFDAETRELLGLDDVDEIVADVENLVDGDATDGEAKRETLRET</sequence>
<evidence type="ECO:0000256" key="1">
    <source>
        <dbReference type="ARBA" id="ARBA00004167"/>
    </source>
</evidence>
<dbReference type="OrthoDB" id="10752at2157"/>
<evidence type="ECO:0000256" key="5">
    <source>
        <dbReference type="SAM" id="Phobius"/>
    </source>
</evidence>
<feature type="transmembrane region" description="Helical" evidence="5">
    <location>
        <begin position="45"/>
        <end position="64"/>
    </location>
</feature>
<dbReference type="InterPro" id="IPR001972">
    <property type="entry name" value="Stomatin_HflK_fam"/>
</dbReference>
<dbReference type="Pfam" id="PF01145">
    <property type="entry name" value="Band_7"/>
    <property type="match status" value="1"/>
</dbReference>
<dbReference type="SMART" id="SM00244">
    <property type="entry name" value="PHB"/>
    <property type="match status" value="1"/>
</dbReference>
<dbReference type="SUPFAM" id="SSF117892">
    <property type="entry name" value="Band 7/SPFH domain"/>
    <property type="match status" value="1"/>
</dbReference>
<feature type="domain" description="Band 7" evidence="6">
    <location>
        <begin position="59"/>
        <end position="216"/>
    </location>
</feature>
<keyword evidence="3 5" id="KW-0812">Transmembrane</keyword>
<dbReference type="Gene3D" id="3.30.479.30">
    <property type="entry name" value="Band 7 domain"/>
    <property type="match status" value="1"/>
</dbReference>
<gene>
    <name evidence="7" type="ORF">SAMN04488124_0149</name>
</gene>
<evidence type="ECO:0000256" key="3">
    <source>
        <dbReference type="ARBA" id="ARBA00022692"/>
    </source>
</evidence>